<accession>A0AA36NG03</accession>
<dbReference type="Proteomes" id="UP001178507">
    <property type="component" value="Unassembled WGS sequence"/>
</dbReference>
<proteinExistence type="predicted"/>
<dbReference type="PROSITE" id="PS50297">
    <property type="entry name" value="ANK_REP_REGION"/>
    <property type="match status" value="2"/>
</dbReference>
<gene>
    <name evidence="4" type="ORF">EVOR1521_LOCUS27314</name>
</gene>
<dbReference type="PANTHER" id="PTHR24201">
    <property type="entry name" value="ANK_REP_REGION DOMAIN-CONTAINING PROTEIN"/>
    <property type="match status" value="1"/>
</dbReference>
<dbReference type="InterPro" id="IPR050776">
    <property type="entry name" value="Ank_Repeat/CDKN_Inhibitor"/>
</dbReference>
<dbReference type="AlphaFoldDB" id="A0AA36NG03"/>
<dbReference type="EMBL" id="CAUJNA010003563">
    <property type="protein sequence ID" value="CAJ1404959.1"/>
    <property type="molecule type" value="Genomic_DNA"/>
</dbReference>
<reference evidence="4" key="1">
    <citation type="submission" date="2023-08" db="EMBL/GenBank/DDBJ databases">
        <authorList>
            <person name="Chen Y."/>
            <person name="Shah S."/>
            <person name="Dougan E. K."/>
            <person name="Thang M."/>
            <person name="Chan C."/>
        </authorList>
    </citation>
    <scope>NUCLEOTIDE SEQUENCE</scope>
</reference>
<name>A0AA36NG03_9DINO</name>
<evidence type="ECO:0000256" key="3">
    <source>
        <dbReference type="PROSITE-ProRule" id="PRU00023"/>
    </source>
</evidence>
<dbReference type="InterPro" id="IPR036770">
    <property type="entry name" value="Ankyrin_rpt-contain_sf"/>
</dbReference>
<dbReference type="Pfam" id="PF00023">
    <property type="entry name" value="Ank"/>
    <property type="match status" value="2"/>
</dbReference>
<feature type="repeat" description="ANK" evidence="3">
    <location>
        <begin position="133"/>
        <end position="165"/>
    </location>
</feature>
<dbReference type="SUPFAM" id="SSF48403">
    <property type="entry name" value="Ankyrin repeat"/>
    <property type="match status" value="1"/>
</dbReference>
<keyword evidence="1" id="KW-0677">Repeat</keyword>
<dbReference type="Gene3D" id="1.25.40.20">
    <property type="entry name" value="Ankyrin repeat-containing domain"/>
    <property type="match status" value="1"/>
</dbReference>
<protein>
    <submittedName>
        <fullName evidence="4">Uncharacterized protein</fullName>
    </submittedName>
</protein>
<feature type="repeat" description="ANK" evidence="3">
    <location>
        <begin position="100"/>
        <end position="132"/>
    </location>
</feature>
<keyword evidence="2 3" id="KW-0040">ANK repeat</keyword>
<evidence type="ECO:0000256" key="2">
    <source>
        <dbReference type="ARBA" id="ARBA00023043"/>
    </source>
</evidence>
<evidence type="ECO:0000313" key="4">
    <source>
        <dbReference type="EMBL" id="CAJ1404959.1"/>
    </source>
</evidence>
<keyword evidence="5" id="KW-1185">Reference proteome</keyword>
<sequence>MTEDEFAAWWGQHHQQGGSFIDALRRTLAIRLRVKNFRQLALVCGQDKLSPESLWIDTELVVMIQAYPQSGNEELVWAAGDVAHVVHLLERPLDPDFKYLGSTALHLAVRDGHLEVVRCLLEAGADPDSRNHTGMTPMHMAGKYGGTKIMHCLLEARADKHVPNNAGKTPMDLAREYGKTEVLCLLSEAR</sequence>
<evidence type="ECO:0000256" key="1">
    <source>
        <dbReference type="ARBA" id="ARBA00022737"/>
    </source>
</evidence>
<dbReference type="SMART" id="SM00248">
    <property type="entry name" value="ANK"/>
    <property type="match status" value="2"/>
</dbReference>
<dbReference type="PROSITE" id="PS50088">
    <property type="entry name" value="ANK_REPEAT"/>
    <property type="match status" value="2"/>
</dbReference>
<dbReference type="InterPro" id="IPR002110">
    <property type="entry name" value="Ankyrin_rpt"/>
</dbReference>
<organism evidence="4 5">
    <name type="scientific">Effrenium voratum</name>
    <dbReference type="NCBI Taxonomy" id="2562239"/>
    <lineage>
        <taxon>Eukaryota</taxon>
        <taxon>Sar</taxon>
        <taxon>Alveolata</taxon>
        <taxon>Dinophyceae</taxon>
        <taxon>Suessiales</taxon>
        <taxon>Symbiodiniaceae</taxon>
        <taxon>Effrenium</taxon>
    </lineage>
</organism>
<dbReference type="PANTHER" id="PTHR24201:SF15">
    <property type="entry name" value="ANKYRIN REPEAT DOMAIN-CONTAINING PROTEIN 66"/>
    <property type="match status" value="1"/>
</dbReference>
<evidence type="ECO:0000313" key="5">
    <source>
        <dbReference type="Proteomes" id="UP001178507"/>
    </source>
</evidence>
<comment type="caution">
    <text evidence="4">The sequence shown here is derived from an EMBL/GenBank/DDBJ whole genome shotgun (WGS) entry which is preliminary data.</text>
</comment>